<sequence>MGGFFYYYPMPALLLLAIIETRATNICLLTIDRQSKPIL</sequence>
<organism evidence="1 2">
    <name type="scientific">Brucella thiophenivorans</name>
    <dbReference type="NCBI Taxonomy" id="571255"/>
    <lineage>
        <taxon>Bacteria</taxon>
        <taxon>Pseudomonadati</taxon>
        <taxon>Pseudomonadota</taxon>
        <taxon>Alphaproteobacteria</taxon>
        <taxon>Hyphomicrobiales</taxon>
        <taxon>Brucellaceae</taxon>
        <taxon>Brucella/Ochrobactrum group</taxon>
        <taxon>Brucella</taxon>
    </lineage>
</organism>
<dbReference type="AlphaFoldDB" id="A0A256FWU0"/>
<evidence type="ECO:0000313" key="1">
    <source>
        <dbReference type="EMBL" id="OYR19327.1"/>
    </source>
</evidence>
<keyword evidence="2" id="KW-1185">Reference proteome</keyword>
<protein>
    <submittedName>
        <fullName evidence="1">Uncharacterized protein</fullName>
    </submittedName>
</protein>
<dbReference type="EMBL" id="NNRJ01000018">
    <property type="protein sequence ID" value="OYR19327.1"/>
    <property type="molecule type" value="Genomic_DNA"/>
</dbReference>
<gene>
    <name evidence="1" type="ORF">CEV31_1897</name>
</gene>
<comment type="caution">
    <text evidence="1">The sequence shown here is derived from an EMBL/GenBank/DDBJ whole genome shotgun (WGS) entry which is preliminary data.</text>
</comment>
<evidence type="ECO:0000313" key="2">
    <source>
        <dbReference type="Proteomes" id="UP000215590"/>
    </source>
</evidence>
<accession>A0A256FWU0</accession>
<proteinExistence type="predicted"/>
<name>A0A256FWU0_9HYPH</name>
<reference evidence="1 2" key="1">
    <citation type="submission" date="2017-07" db="EMBL/GenBank/DDBJ databases">
        <title>Phylogenetic study on the rhizospheric bacterium Ochrobactrum sp. A44.</title>
        <authorList>
            <person name="Krzyzanowska D.M."/>
            <person name="Ossowicki A."/>
            <person name="Rajewska M."/>
            <person name="Maciag T."/>
            <person name="Kaczynski Z."/>
            <person name="Czerwicka M."/>
            <person name="Jafra S."/>
        </authorList>
    </citation>
    <scope>NUCLEOTIDE SEQUENCE [LARGE SCALE GENOMIC DNA]</scope>
    <source>
        <strain evidence="1 2">DSM 7216</strain>
    </source>
</reference>
<dbReference type="Proteomes" id="UP000215590">
    <property type="component" value="Unassembled WGS sequence"/>
</dbReference>